<keyword evidence="1" id="KW-1133">Transmembrane helix</keyword>
<evidence type="ECO:0008006" key="4">
    <source>
        <dbReference type="Google" id="ProtNLM"/>
    </source>
</evidence>
<keyword evidence="1" id="KW-0812">Transmembrane</keyword>
<feature type="transmembrane region" description="Helical" evidence="1">
    <location>
        <begin position="16"/>
        <end position="36"/>
    </location>
</feature>
<proteinExistence type="predicted"/>
<dbReference type="EMBL" id="JAYGIL010000009">
    <property type="protein sequence ID" value="MEA5403086.1"/>
    <property type="molecule type" value="Genomic_DNA"/>
</dbReference>
<keyword evidence="3" id="KW-1185">Reference proteome</keyword>
<accession>A0ABU5S3R6</accession>
<dbReference type="Proteomes" id="UP001303899">
    <property type="component" value="Unassembled WGS sequence"/>
</dbReference>
<evidence type="ECO:0000313" key="2">
    <source>
        <dbReference type="EMBL" id="MEA5403086.1"/>
    </source>
</evidence>
<name>A0ABU5S3R6_9BACT</name>
<protein>
    <recommendedName>
        <fullName evidence="4">CcoQ/FixQ family Cbb3-type cytochrome c oxidase assembly chaperone</fullName>
    </recommendedName>
</protein>
<reference evidence="2 3" key="1">
    <citation type="submission" date="2023-12" db="EMBL/GenBank/DDBJ databases">
        <title>Novel species of the genus Arcicella isolated from rivers.</title>
        <authorList>
            <person name="Lu H."/>
        </authorList>
    </citation>
    <scope>NUCLEOTIDE SEQUENCE [LARGE SCALE GENOMIC DNA]</scope>
    <source>
        <strain evidence="2 3">DC2W</strain>
    </source>
</reference>
<evidence type="ECO:0000313" key="3">
    <source>
        <dbReference type="Proteomes" id="UP001303899"/>
    </source>
</evidence>
<comment type="caution">
    <text evidence="2">The sequence shown here is derived from an EMBL/GenBank/DDBJ whole genome shotgun (WGS) entry which is preliminary data.</text>
</comment>
<evidence type="ECO:0000256" key="1">
    <source>
        <dbReference type="SAM" id="Phobius"/>
    </source>
</evidence>
<gene>
    <name evidence="2" type="ORF">VB776_09180</name>
</gene>
<organism evidence="2 3">
    <name type="scientific">Arcicella gelida</name>
    <dbReference type="NCBI Taxonomy" id="2984195"/>
    <lineage>
        <taxon>Bacteria</taxon>
        <taxon>Pseudomonadati</taxon>
        <taxon>Bacteroidota</taxon>
        <taxon>Cytophagia</taxon>
        <taxon>Cytophagales</taxon>
        <taxon>Flectobacillaceae</taxon>
        <taxon>Arcicella</taxon>
    </lineage>
</organism>
<dbReference type="RefSeq" id="WP_323328259.1">
    <property type="nucleotide sequence ID" value="NZ_JAYGIL010000009.1"/>
</dbReference>
<keyword evidence="1" id="KW-0472">Membrane</keyword>
<sequence>MFRQLLDKVQGADVPMITSLLIFFVFFLMVGVYLFIIDKKHIQYMSHLPLEENN</sequence>